<dbReference type="EMBL" id="MJMJ01000004">
    <property type="protein sequence ID" value="OLQ92356.1"/>
    <property type="molecule type" value="Genomic_DNA"/>
</dbReference>
<evidence type="ECO:0000256" key="1">
    <source>
        <dbReference type="SAM" id="SignalP"/>
    </source>
</evidence>
<dbReference type="Proteomes" id="UP000186313">
    <property type="component" value="Unassembled WGS sequence"/>
</dbReference>
<organism evidence="3 5">
    <name type="scientific">Vibrio panuliri</name>
    <dbReference type="NCBI Taxonomy" id="1381081"/>
    <lineage>
        <taxon>Bacteria</taxon>
        <taxon>Pseudomonadati</taxon>
        <taxon>Pseudomonadota</taxon>
        <taxon>Gammaproteobacteria</taxon>
        <taxon>Vibrionales</taxon>
        <taxon>Vibrionaceae</taxon>
        <taxon>Vibrio</taxon>
    </lineage>
</organism>
<sequence length="109" mass="12045">MIKTLAIFALGVATNVYAYGDIHNIENCAKLLPEGHQYTVSIQVSVDKTQTPSLFKGDFSVDGNVDQAQQFDIEPFVECVGPLIKVEVEPISEEEQLEALKPLFQGIVY</sequence>
<feature type="chain" id="PRO_5043149045" evidence="1">
    <location>
        <begin position="19"/>
        <end position="109"/>
    </location>
</feature>
<evidence type="ECO:0000313" key="2">
    <source>
        <dbReference type="EMBL" id="OLQ85803.1"/>
    </source>
</evidence>
<protein>
    <submittedName>
        <fullName evidence="3">Uncharacterized protein</fullName>
    </submittedName>
</protein>
<dbReference type="EMBL" id="MJMH01000217">
    <property type="protein sequence ID" value="OLQ85803.1"/>
    <property type="molecule type" value="Genomic_DNA"/>
</dbReference>
<keyword evidence="4" id="KW-1185">Reference proteome</keyword>
<evidence type="ECO:0000313" key="3">
    <source>
        <dbReference type="EMBL" id="OLQ92356.1"/>
    </source>
</evidence>
<keyword evidence="1" id="KW-0732">Signal</keyword>
<dbReference type="OrthoDB" id="6445646at2"/>
<dbReference type="AlphaFoldDB" id="A0A1Q9HNF6"/>
<dbReference type="Proteomes" id="UP000186039">
    <property type="component" value="Unassembled WGS sequence"/>
</dbReference>
<gene>
    <name evidence="2" type="ORF">BIY20_03155</name>
    <name evidence="3" type="ORF">BIY22_16220</name>
</gene>
<evidence type="ECO:0000313" key="4">
    <source>
        <dbReference type="Proteomes" id="UP000186039"/>
    </source>
</evidence>
<feature type="signal peptide" evidence="1">
    <location>
        <begin position="1"/>
        <end position="18"/>
    </location>
</feature>
<proteinExistence type="predicted"/>
<accession>A0A1Q9HNF6</accession>
<evidence type="ECO:0000313" key="5">
    <source>
        <dbReference type="Proteomes" id="UP000186313"/>
    </source>
</evidence>
<comment type="caution">
    <text evidence="3">The sequence shown here is derived from an EMBL/GenBank/DDBJ whole genome shotgun (WGS) entry which is preliminary data.</text>
</comment>
<reference evidence="4 5" key="1">
    <citation type="submission" date="2016-09" db="EMBL/GenBank/DDBJ databases">
        <title>Genomic Taxonomy of the Vibrionaceae.</title>
        <authorList>
            <person name="Gonzalez-Castillo A."/>
            <person name="Gomez-Gil B."/>
            <person name="Enciso-Ibarra K."/>
        </authorList>
    </citation>
    <scope>NUCLEOTIDE SEQUENCE [LARGE SCALE GENOMIC DNA]</scope>
    <source>
        <strain evidence="2 4">CAIM 1902</strain>
        <strain evidence="3 5">CAIM 703</strain>
    </source>
</reference>
<dbReference type="RefSeq" id="WP_075706519.1">
    <property type="nucleotide sequence ID" value="NZ_AP019655.1"/>
</dbReference>
<name>A0A1Q9HNF6_9VIBR</name>